<dbReference type="Proteomes" id="UP001157091">
    <property type="component" value="Unassembled WGS sequence"/>
</dbReference>
<sequence length="150" mass="15829">MRVGVAAGRAGLLGAARPGSRILLGVGGCTGVHGVAWNLYYRLRPASQGQGYASELVRAAREWADRVDPERPVVASLLEHNVRSRAVVERAGLTLAWRGPDRGNPDPSAVRLLFADRTVAEDVVERLVGGEAGMVAPDARDEAAGPTVEP</sequence>
<organism evidence="2 3">
    <name type="scientific">Luteimicrobium album</name>
    <dbReference type="NCBI Taxonomy" id="1054550"/>
    <lineage>
        <taxon>Bacteria</taxon>
        <taxon>Bacillati</taxon>
        <taxon>Actinomycetota</taxon>
        <taxon>Actinomycetes</taxon>
        <taxon>Micrococcales</taxon>
        <taxon>Luteimicrobium</taxon>
    </lineage>
</organism>
<dbReference type="Pfam" id="PF13302">
    <property type="entry name" value="Acetyltransf_3"/>
    <property type="match status" value="1"/>
</dbReference>
<feature type="domain" description="N-acetyltransferase" evidence="1">
    <location>
        <begin position="1"/>
        <end position="117"/>
    </location>
</feature>
<evidence type="ECO:0000313" key="2">
    <source>
        <dbReference type="EMBL" id="GMA25547.1"/>
    </source>
</evidence>
<name>A0ABQ6I5R1_9MICO</name>
<protein>
    <recommendedName>
        <fullName evidence="1">N-acetyltransferase domain-containing protein</fullName>
    </recommendedName>
</protein>
<keyword evidence="3" id="KW-1185">Reference proteome</keyword>
<accession>A0ABQ6I5R1</accession>
<proteinExistence type="predicted"/>
<dbReference type="PROSITE" id="PS51186">
    <property type="entry name" value="GNAT"/>
    <property type="match status" value="1"/>
</dbReference>
<evidence type="ECO:0000313" key="3">
    <source>
        <dbReference type="Proteomes" id="UP001157091"/>
    </source>
</evidence>
<dbReference type="SUPFAM" id="SSF55729">
    <property type="entry name" value="Acyl-CoA N-acyltransferases (Nat)"/>
    <property type="match status" value="1"/>
</dbReference>
<dbReference type="InterPro" id="IPR000182">
    <property type="entry name" value="GNAT_dom"/>
</dbReference>
<evidence type="ECO:0000259" key="1">
    <source>
        <dbReference type="PROSITE" id="PS51186"/>
    </source>
</evidence>
<dbReference type="Gene3D" id="3.40.630.30">
    <property type="match status" value="1"/>
</dbReference>
<dbReference type="InterPro" id="IPR016181">
    <property type="entry name" value="Acyl_CoA_acyltransferase"/>
</dbReference>
<reference evidence="3" key="1">
    <citation type="journal article" date="2019" name="Int. J. Syst. Evol. Microbiol.">
        <title>The Global Catalogue of Microorganisms (GCM) 10K type strain sequencing project: providing services to taxonomists for standard genome sequencing and annotation.</title>
        <authorList>
            <consortium name="The Broad Institute Genomics Platform"/>
            <consortium name="The Broad Institute Genome Sequencing Center for Infectious Disease"/>
            <person name="Wu L."/>
            <person name="Ma J."/>
        </authorList>
    </citation>
    <scope>NUCLEOTIDE SEQUENCE [LARGE SCALE GENOMIC DNA]</scope>
    <source>
        <strain evidence="3">NBRC 106348</strain>
    </source>
</reference>
<comment type="caution">
    <text evidence="2">The sequence shown here is derived from an EMBL/GenBank/DDBJ whole genome shotgun (WGS) entry which is preliminary data.</text>
</comment>
<gene>
    <name evidence="2" type="ORF">GCM10025864_33060</name>
</gene>
<dbReference type="EMBL" id="BSUK01000001">
    <property type="protein sequence ID" value="GMA25547.1"/>
    <property type="molecule type" value="Genomic_DNA"/>
</dbReference>